<accession>A0A9W6YJE9</accession>
<comment type="caution">
    <text evidence="2">The sequence shown here is derived from an EMBL/GenBank/DDBJ whole genome shotgun (WGS) entry which is preliminary data.</text>
</comment>
<evidence type="ECO:0000313" key="3">
    <source>
        <dbReference type="Proteomes" id="UP001165121"/>
    </source>
</evidence>
<gene>
    <name evidence="2" type="ORF">Pfra01_003019600</name>
</gene>
<protein>
    <submittedName>
        <fullName evidence="2">Unnamed protein product</fullName>
    </submittedName>
</protein>
<dbReference type="EMBL" id="BSXT01019025">
    <property type="protein sequence ID" value="GMG17526.1"/>
    <property type="molecule type" value="Genomic_DNA"/>
</dbReference>
<dbReference type="InterPro" id="IPR004875">
    <property type="entry name" value="DDE_SF_endonuclease_dom"/>
</dbReference>
<name>A0A9W6YJE9_9STRA</name>
<evidence type="ECO:0000313" key="2">
    <source>
        <dbReference type="EMBL" id="GMG17526.1"/>
    </source>
</evidence>
<proteinExistence type="predicted"/>
<dbReference type="GO" id="GO:0003676">
    <property type="term" value="F:nucleic acid binding"/>
    <property type="evidence" value="ECO:0007669"/>
    <property type="project" value="InterPro"/>
</dbReference>
<dbReference type="AlphaFoldDB" id="A0A9W6YJE9"/>
<dbReference type="Proteomes" id="UP001165121">
    <property type="component" value="Unassembled WGS sequence"/>
</dbReference>
<feature type="domain" description="DDE-1" evidence="1">
    <location>
        <begin position="9"/>
        <end position="75"/>
    </location>
</feature>
<dbReference type="Pfam" id="PF03184">
    <property type="entry name" value="DDE_1"/>
    <property type="match status" value="1"/>
</dbReference>
<keyword evidence="3" id="KW-1185">Reference proteome</keyword>
<organism evidence="2 3">
    <name type="scientific">Phytophthora fragariaefolia</name>
    <dbReference type="NCBI Taxonomy" id="1490495"/>
    <lineage>
        <taxon>Eukaryota</taxon>
        <taxon>Sar</taxon>
        <taxon>Stramenopiles</taxon>
        <taxon>Oomycota</taxon>
        <taxon>Peronosporomycetes</taxon>
        <taxon>Peronosporales</taxon>
        <taxon>Peronosporaceae</taxon>
        <taxon>Phytophthora</taxon>
    </lineage>
</organism>
<dbReference type="OrthoDB" id="124992at2759"/>
<sequence length="197" mass="21940">MTWSGSINVNFGNIMLVVVPPNTHLFQPLDIAVFATLKNEIRNLISELVEEDDSGCYNLSKDDAIVMASMAWRGSKIGSNVQKGFKACDLYPLSLVKTTSRLSTFVRNGVPRHAHLAAWIHMQTLVQEEILTIPAPPHQDSTRKRKRVSVGGRLLTHEVLQEIEADQATGIRAKRRKVKHALRCNPTGHDIVESVLV</sequence>
<evidence type="ECO:0000259" key="1">
    <source>
        <dbReference type="Pfam" id="PF03184"/>
    </source>
</evidence>
<reference evidence="2" key="1">
    <citation type="submission" date="2023-04" db="EMBL/GenBank/DDBJ databases">
        <title>Phytophthora fragariaefolia NBRC 109709.</title>
        <authorList>
            <person name="Ichikawa N."/>
            <person name="Sato H."/>
            <person name="Tonouchi N."/>
        </authorList>
    </citation>
    <scope>NUCLEOTIDE SEQUENCE</scope>
    <source>
        <strain evidence="2">NBRC 109709</strain>
    </source>
</reference>